<dbReference type="Pfam" id="PF03279">
    <property type="entry name" value="Lip_A_acyltrans"/>
    <property type="match status" value="1"/>
</dbReference>
<evidence type="ECO:0000256" key="3">
    <source>
        <dbReference type="ARBA" id="ARBA00022519"/>
    </source>
</evidence>
<name>A0A833LY86_9LEPT</name>
<evidence type="ECO:0000256" key="2">
    <source>
        <dbReference type="ARBA" id="ARBA00022475"/>
    </source>
</evidence>
<reference evidence="7 8" key="1">
    <citation type="submission" date="2019-10" db="EMBL/GenBank/DDBJ databases">
        <title>Extracellular Electron Transfer in a Candidatus Methanoperedens spp. Enrichment Culture.</title>
        <authorList>
            <person name="Berger S."/>
            <person name="Rangel Shaw D."/>
            <person name="Berben T."/>
            <person name="In 'T Zandt M."/>
            <person name="Frank J."/>
            <person name="Reimann J."/>
            <person name="Jetten M.S.M."/>
            <person name="Welte C.U."/>
        </authorList>
    </citation>
    <scope>NUCLEOTIDE SEQUENCE [LARGE SCALE GENOMIC DNA]</scope>
    <source>
        <strain evidence="7">SB12</strain>
    </source>
</reference>
<evidence type="ECO:0000313" key="7">
    <source>
        <dbReference type="EMBL" id="KAB2931364.1"/>
    </source>
</evidence>
<protein>
    <submittedName>
        <fullName evidence="7">Lauroyl acyltransferase</fullName>
    </submittedName>
</protein>
<comment type="caution">
    <text evidence="7">The sequence shown here is derived from an EMBL/GenBank/DDBJ whole genome shotgun (WGS) entry which is preliminary data.</text>
</comment>
<dbReference type="InterPro" id="IPR004960">
    <property type="entry name" value="LipA_acyltrans"/>
</dbReference>
<comment type="subcellular location">
    <subcellularLocation>
        <location evidence="1">Cell inner membrane</location>
    </subcellularLocation>
</comment>
<organism evidence="7 8">
    <name type="scientific">Leptonema illini</name>
    <dbReference type="NCBI Taxonomy" id="183"/>
    <lineage>
        <taxon>Bacteria</taxon>
        <taxon>Pseudomonadati</taxon>
        <taxon>Spirochaetota</taxon>
        <taxon>Spirochaetia</taxon>
        <taxon>Leptospirales</taxon>
        <taxon>Leptospiraceae</taxon>
        <taxon>Leptonema</taxon>
    </lineage>
</organism>
<dbReference type="PANTHER" id="PTHR30606:SF10">
    <property type="entry name" value="PHOSPHATIDYLINOSITOL MANNOSIDE ACYLTRANSFERASE"/>
    <property type="match status" value="1"/>
</dbReference>
<accession>A0A833LY86</accession>
<evidence type="ECO:0000313" key="8">
    <source>
        <dbReference type="Proteomes" id="UP000460298"/>
    </source>
</evidence>
<keyword evidence="4 7" id="KW-0808">Transferase</keyword>
<dbReference type="GO" id="GO:0009247">
    <property type="term" value="P:glycolipid biosynthetic process"/>
    <property type="evidence" value="ECO:0007669"/>
    <property type="project" value="UniProtKB-ARBA"/>
</dbReference>
<keyword evidence="5" id="KW-0472">Membrane</keyword>
<keyword evidence="3" id="KW-0997">Cell inner membrane</keyword>
<dbReference type="GO" id="GO:0016746">
    <property type="term" value="F:acyltransferase activity"/>
    <property type="evidence" value="ECO:0007669"/>
    <property type="project" value="UniProtKB-KW"/>
</dbReference>
<dbReference type="CDD" id="cd07984">
    <property type="entry name" value="LPLAT_LABLAT-like"/>
    <property type="match status" value="1"/>
</dbReference>
<evidence type="ECO:0000256" key="5">
    <source>
        <dbReference type="ARBA" id="ARBA00023136"/>
    </source>
</evidence>
<evidence type="ECO:0000256" key="6">
    <source>
        <dbReference type="ARBA" id="ARBA00023315"/>
    </source>
</evidence>
<evidence type="ECO:0000256" key="1">
    <source>
        <dbReference type="ARBA" id="ARBA00004533"/>
    </source>
</evidence>
<dbReference type="PANTHER" id="PTHR30606">
    <property type="entry name" value="LIPID A BIOSYNTHESIS LAUROYL ACYLTRANSFERASE"/>
    <property type="match status" value="1"/>
</dbReference>
<evidence type="ECO:0000256" key="4">
    <source>
        <dbReference type="ARBA" id="ARBA00022679"/>
    </source>
</evidence>
<keyword evidence="6 7" id="KW-0012">Acyltransferase</keyword>
<proteinExistence type="predicted"/>
<sequence>MKILITLRDLFIYLFFLWLSVPFRLLPYPQALRLGTLVVRALFPLFPKYRRIALDNISHAFPELSSSDHERILDEHLNHLGYLIADTFWKSRMNQRWFEKYVRYAPGAEETERRLLEEARQKRGFILVSGHLGTWEDIAQFVGYRMNGAIVYKTIRNRFLDNWFKRHRGSLGTGLYTMEETSSLVKYLKQGGVIGLASDQNAGGAGIFIDFLNRPASTYKGPATIAYLTGAPIIFITLIHRGDGTVVLDFEDLGPLRKEDFSDKEEAIRVGTERWVKALERAVRKTPGQYFWVHRRWKTTPAMMEALKKK</sequence>
<keyword evidence="2" id="KW-1003">Cell membrane</keyword>
<gene>
    <name evidence="7" type="ORF">F9K24_14080</name>
</gene>
<dbReference type="EMBL" id="WBUI01000014">
    <property type="protein sequence ID" value="KAB2931364.1"/>
    <property type="molecule type" value="Genomic_DNA"/>
</dbReference>
<dbReference type="Proteomes" id="UP000460298">
    <property type="component" value="Unassembled WGS sequence"/>
</dbReference>
<dbReference type="GO" id="GO:0005886">
    <property type="term" value="C:plasma membrane"/>
    <property type="evidence" value="ECO:0007669"/>
    <property type="project" value="UniProtKB-SubCell"/>
</dbReference>
<dbReference type="AlphaFoldDB" id="A0A833LY86"/>